<comment type="caution">
    <text evidence="1">The sequence shown here is derived from an EMBL/GenBank/DDBJ whole genome shotgun (WGS) entry which is preliminary data.</text>
</comment>
<reference evidence="1" key="1">
    <citation type="journal article" date="2020" name="bioRxiv">
        <title>Comparative genomics of Chlamydomonas.</title>
        <authorList>
            <person name="Craig R.J."/>
            <person name="Hasan A.R."/>
            <person name="Ness R.W."/>
            <person name="Keightley P.D."/>
        </authorList>
    </citation>
    <scope>NUCLEOTIDE SEQUENCE</scope>
    <source>
        <strain evidence="1">SAG 7.73</strain>
    </source>
</reference>
<organism evidence="1 2">
    <name type="scientific">Chlamydomonas incerta</name>
    <dbReference type="NCBI Taxonomy" id="51695"/>
    <lineage>
        <taxon>Eukaryota</taxon>
        <taxon>Viridiplantae</taxon>
        <taxon>Chlorophyta</taxon>
        <taxon>core chlorophytes</taxon>
        <taxon>Chlorophyceae</taxon>
        <taxon>CS clade</taxon>
        <taxon>Chlamydomonadales</taxon>
        <taxon>Chlamydomonadaceae</taxon>
        <taxon>Chlamydomonas</taxon>
    </lineage>
</organism>
<accession>A0A835VNF9</accession>
<gene>
    <name evidence="1" type="ORF">HXX76_015446</name>
</gene>
<dbReference type="EMBL" id="JAEHOC010000082">
    <property type="protein sequence ID" value="KAG2423297.1"/>
    <property type="molecule type" value="Genomic_DNA"/>
</dbReference>
<protein>
    <submittedName>
        <fullName evidence="1">Uncharacterized protein</fullName>
    </submittedName>
</protein>
<sequence>MNAFRLLMQSRVRLCSFGAAQDFVVAALELASHASFSTEWYAALGPQLYVAVGNAARGYVKDLAPAALGAAEACWRVVEPQLGAGGGREQLAACRALVAGLADGLRQLAKKSAESINDPQVPREMRSFGGVNVLWTSLTKALAGLPPDAVPQLLSGGAVAAVLRGLLTHLVVEVRTLPGSGAADYDTRMKVARFLLQHLVKNAQAHPAAAASCWPELCAAASEVYRHIAGCGAAAAAAAAAAALPGSQPGAPAAPPSPHARAARDLESGIMLKLTSLIAVTLEAAAPVLTWSGCPAAGAPPTRLAGGGGGAGTAVVPASQHEIMERLCHLEALAQHGCAEAQAAAAAAATTPPACCGAVLLALALMQRAAHLSAQARAAMAARLLPWAGHAVSARLYGMALELGGPAAATPCLDLPHLLAAAALTLTAAAAEAASHHHAGADADAAPPGGQDVDTLSVACGVLCNWGSCAHPLLSATAADVLATLVAHCQPALGGRLIAAAARLAGLAAAAEAAATVAVAAAATPAGLDQGPGAARRLERLLASMIAAAPPEAEPAWRQVLDRHLQHSATHGPAAGPDTCSAATARALWGAAAAASTAAGHAARAQGMGSQPGSGPSCVTEQELRTRADQLLSAVKQATGILVATAPGAGSTAAAAAAAASLLRPWLAQLVGCLEVTVAHAQSLTSGSGSGGCGGCGGGSAALQLLVSQAGSAAVELLQALSEDTGTSGSGGAAPCLLAAHAAVRLLSRAAPAMPPATLAAAAPALTRLAEAGPPWVVADVATAAEFCTSPPPEALFHSLLRNPHPAVAHAALQSKIRICRTVPEQYKPMLRRLLPPDPAGGAGPPQHLLALIKSYWSRRLSDEEAAAAAAAAAPPQRARAAEAARLEGAAREACLPDPALGRPAASPALQRAVGQGGEALAAAAATLAAATAAAAAAASCLDADVGDGPAGLAAGGPGAAAMPPAGAAAAAATAVANGPLKGFIVDDNAAAGGVAAALGGLEACLRALAAAVRAQGLHPGRPSADWDQLQAHTRALLGDLSSAASRIRNCNDMLHTLQGR</sequence>
<dbReference type="Proteomes" id="UP000650467">
    <property type="component" value="Unassembled WGS sequence"/>
</dbReference>
<dbReference type="OrthoDB" id="540287at2759"/>
<keyword evidence="2" id="KW-1185">Reference proteome</keyword>
<evidence type="ECO:0000313" key="1">
    <source>
        <dbReference type="EMBL" id="KAG2423297.1"/>
    </source>
</evidence>
<dbReference type="AlphaFoldDB" id="A0A835VNF9"/>
<proteinExistence type="predicted"/>
<name>A0A835VNF9_CHLIN</name>
<evidence type="ECO:0000313" key="2">
    <source>
        <dbReference type="Proteomes" id="UP000650467"/>
    </source>
</evidence>